<evidence type="ECO:0008006" key="4">
    <source>
        <dbReference type="Google" id="ProtNLM"/>
    </source>
</evidence>
<feature type="compositionally biased region" description="Polar residues" evidence="1">
    <location>
        <begin position="33"/>
        <end position="51"/>
    </location>
</feature>
<feature type="region of interest" description="Disordered" evidence="1">
    <location>
        <begin position="29"/>
        <end position="55"/>
    </location>
</feature>
<dbReference type="InterPro" id="IPR013783">
    <property type="entry name" value="Ig-like_fold"/>
</dbReference>
<evidence type="ECO:0000313" key="2">
    <source>
        <dbReference type="EMBL" id="MFC1853752.1"/>
    </source>
</evidence>
<proteinExistence type="predicted"/>
<protein>
    <recommendedName>
        <fullName evidence="4">DUF11 domain-containing protein</fullName>
    </recommendedName>
</protein>
<comment type="caution">
    <text evidence="2">The sequence shown here is derived from an EMBL/GenBank/DDBJ whole genome shotgun (WGS) entry which is preliminary data.</text>
</comment>
<name>A0ABV6Z5N7_UNCC1</name>
<sequence>MSKTMLTYWVVSVLLLCLILSVLPVSCSDEENPSIQDSPSPILTQTGTPQDTETPTVTATMTVTGTPSPSWTPTVTMTMTPGSNTAPETTITSGPDVVTTFPVAFYFSGEDAEDPDEMLQYTYRMDEGEWSSWQQETTATYHSLADGDHVFAVKARDSEGLEDKSPALWPFTVDIYNDAEAPDTWITSSPDEEIYTDTATFTYAGSDNDTAAEDLLFSYLFDNDDWTAFSSKTEATITNLAEGDHSFAVRAKDEAGNIDPTPDQVAFTVKFYYYAISLEPAAQSQYTEPGAEAIFRIDITNTGTRKATFIFNLLPDVPADWSASYCLSTGQCIVGTAEIVFQPGQTDFMTIHIFSSINAQSDDEGRAKLTAVCKADSTARAESKVLVVIL</sequence>
<dbReference type="Gene3D" id="2.60.40.10">
    <property type="entry name" value="Immunoglobulins"/>
    <property type="match status" value="2"/>
</dbReference>
<reference evidence="2 3" key="1">
    <citation type="submission" date="2024-09" db="EMBL/GenBank/DDBJ databases">
        <title>Laminarin stimulates single cell rates of sulfate reduction while oxygen inhibits transcriptomic activity in coastal marine sediment.</title>
        <authorList>
            <person name="Lindsay M."/>
            <person name="Orcutt B."/>
            <person name="Emerson D."/>
            <person name="Stepanauskas R."/>
            <person name="D'Angelo T."/>
        </authorList>
    </citation>
    <scope>NUCLEOTIDE SEQUENCE [LARGE SCALE GENOMIC DNA]</scope>
    <source>
        <strain evidence="2">SAG AM-311-K15</strain>
    </source>
</reference>
<keyword evidence="3" id="KW-1185">Reference proteome</keyword>
<organism evidence="2 3">
    <name type="scientific">candidate division CSSED10-310 bacterium</name>
    <dbReference type="NCBI Taxonomy" id="2855610"/>
    <lineage>
        <taxon>Bacteria</taxon>
        <taxon>Bacteria division CSSED10-310</taxon>
    </lineage>
</organism>
<dbReference type="EMBL" id="JBHPBY010000593">
    <property type="protein sequence ID" value="MFC1853752.1"/>
    <property type="molecule type" value="Genomic_DNA"/>
</dbReference>
<evidence type="ECO:0000313" key="3">
    <source>
        <dbReference type="Proteomes" id="UP001594351"/>
    </source>
</evidence>
<accession>A0ABV6Z5N7</accession>
<dbReference type="Proteomes" id="UP001594351">
    <property type="component" value="Unassembled WGS sequence"/>
</dbReference>
<evidence type="ECO:0000256" key="1">
    <source>
        <dbReference type="SAM" id="MobiDB-lite"/>
    </source>
</evidence>
<gene>
    <name evidence="2" type="ORF">ACFL27_26510</name>
</gene>